<sequence>MTATTSEQAIVMENVEKSAMELKVQAEKQDHYPLSHLTFYCRKPESVSCFFAGKKDGHPLSFHNFVTQ</sequence>
<dbReference type="AlphaFoldDB" id="A0A9W4PA43"/>
<proteinExistence type="predicted"/>
<gene>
    <name evidence="1" type="ORF">SRABI133_00185</name>
</gene>
<organism evidence="1 2">
    <name type="scientific">Peribacillus simplex</name>
    <dbReference type="NCBI Taxonomy" id="1478"/>
    <lineage>
        <taxon>Bacteria</taxon>
        <taxon>Bacillati</taxon>
        <taxon>Bacillota</taxon>
        <taxon>Bacilli</taxon>
        <taxon>Bacillales</taxon>
        <taxon>Bacillaceae</taxon>
        <taxon>Peribacillus</taxon>
    </lineage>
</organism>
<name>A0A9W4PA43_9BACI</name>
<dbReference type="Proteomes" id="UP000789326">
    <property type="component" value="Unassembled WGS sequence"/>
</dbReference>
<dbReference type="RefSeq" id="WP_230300318.1">
    <property type="nucleotide sequence ID" value="NZ_CAKKMG010000001.1"/>
</dbReference>
<reference evidence="1" key="1">
    <citation type="submission" date="2021-11" db="EMBL/GenBank/DDBJ databases">
        <authorList>
            <person name="Bulgarelli D."/>
        </authorList>
    </citation>
    <scope>NUCLEOTIDE SEQUENCE</scope>
    <source>
        <strain evidence="1">Bi133</strain>
    </source>
</reference>
<dbReference type="EMBL" id="CAKKMG010000001">
    <property type="protein sequence ID" value="CAH0128883.1"/>
    <property type="molecule type" value="Genomic_DNA"/>
</dbReference>
<accession>A0A9W4PA43</accession>
<protein>
    <submittedName>
        <fullName evidence="1">Uncharacterized protein</fullName>
    </submittedName>
</protein>
<comment type="caution">
    <text evidence="1">The sequence shown here is derived from an EMBL/GenBank/DDBJ whole genome shotgun (WGS) entry which is preliminary data.</text>
</comment>
<evidence type="ECO:0000313" key="2">
    <source>
        <dbReference type="Proteomes" id="UP000789326"/>
    </source>
</evidence>
<evidence type="ECO:0000313" key="1">
    <source>
        <dbReference type="EMBL" id="CAH0128883.1"/>
    </source>
</evidence>